<evidence type="ECO:0000256" key="6">
    <source>
        <dbReference type="ARBA" id="ARBA00023211"/>
    </source>
</evidence>
<feature type="domain" description="Nudix hydrolase" evidence="7">
    <location>
        <begin position="33"/>
        <end position="171"/>
    </location>
</feature>
<protein>
    <recommendedName>
        <fullName evidence="7">Nudix hydrolase domain-containing protein</fullName>
    </recommendedName>
</protein>
<dbReference type="PANTHER" id="PTHR12992:SF11">
    <property type="entry name" value="MITOCHONDRIAL COENZYME A DIPHOSPHATASE NUDT8"/>
    <property type="match status" value="1"/>
</dbReference>
<evidence type="ECO:0000256" key="3">
    <source>
        <dbReference type="ARBA" id="ARBA00022723"/>
    </source>
</evidence>
<proteinExistence type="predicted"/>
<name>A0A382D038_9ZZZZ</name>
<dbReference type="InterPro" id="IPR045121">
    <property type="entry name" value="CoAse"/>
</dbReference>
<keyword evidence="6" id="KW-0464">Manganese</keyword>
<sequence length="211" mass="23664">MTAVDFPYTEDLRCRFKGHLDTFERRAHDGGGLKHAAVSMTLVDDGTGQTAFILTRRAPQLSSHAGQKALPGGRVDPGETPIQAGLRELAEEIHLHLKEDAVMGLLDDYPTRSGYVITPMVFWAGADVEFWPNPDEVAEIKLIRLKDLIRPDSPEFETIRESDRPVLKVRFGDDNAHAPTAAVIHQFCEIVMRGRKNIRVDHVEQALFAWK</sequence>
<dbReference type="PANTHER" id="PTHR12992">
    <property type="entry name" value="NUDIX HYDROLASE"/>
    <property type="match status" value="1"/>
</dbReference>
<dbReference type="Gene3D" id="3.90.79.10">
    <property type="entry name" value="Nucleoside Triphosphate Pyrophosphohydrolase"/>
    <property type="match status" value="1"/>
</dbReference>
<keyword evidence="3" id="KW-0479">Metal-binding</keyword>
<dbReference type="Pfam" id="PF00293">
    <property type="entry name" value="NUDIX"/>
    <property type="match status" value="1"/>
</dbReference>
<dbReference type="SUPFAM" id="SSF55811">
    <property type="entry name" value="Nudix"/>
    <property type="match status" value="1"/>
</dbReference>
<dbReference type="GO" id="GO:0010945">
    <property type="term" value="F:coenzyme A diphosphatase activity"/>
    <property type="evidence" value="ECO:0007669"/>
    <property type="project" value="InterPro"/>
</dbReference>
<dbReference type="InterPro" id="IPR015797">
    <property type="entry name" value="NUDIX_hydrolase-like_dom_sf"/>
</dbReference>
<dbReference type="PROSITE" id="PS51462">
    <property type="entry name" value="NUDIX"/>
    <property type="match status" value="1"/>
</dbReference>
<comment type="cofactor">
    <cofactor evidence="1">
        <name>Mn(2+)</name>
        <dbReference type="ChEBI" id="CHEBI:29035"/>
    </cofactor>
</comment>
<dbReference type="CDD" id="cd03426">
    <property type="entry name" value="NUDIX_CoAse_Nudt7"/>
    <property type="match status" value="1"/>
</dbReference>
<evidence type="ECO:0000256" key="4">
    <source>
        <dbReference type="ARBA" id="ARBA00022801"/>
    </source>
</evidence>
<dbReference type="EMBL" id="UINC01037013">
    <property type="protein sequence ID" value="SVB31856.1"/>
    <property type="molecule type" value="Genomic_DNA"/>
</dbReference>
<evidence type="ECO:0000256" key="1">
    <source>
        <dbReference type="ARBA" id="ARBA00001936"/>
    </source>
</evidence>
<evidence type="ECO:0000256" key="2">
    <source>
        <dbReference type="ARBA" id="ARBA00001946"/>
    </source>
</evidence>
<dbReference type="GO" id="GO:0046872">
    <property type="term" value="F:metal ion binding"/>
    <property type="evidence" value="ECO:0007669"/>
    <property type="project" value="UniProtKB-KW"/>
</dbReference>
<gene>
    <name evidence="8" type="ORF">METZ01_LOCUS184710</name>
</gene>
<keyword evidence="4" id="KW-0378">Hydrolase</keyword>
<reference evidence="8" key="1">
    <citation type="submission" date="2018-05" db="EMBL/GenBank/DDBJ databases">
        <authorList>
            <person name="Lanie J.A."/>
            <person name="Ng W.-L."/>
            <person name="Kazmierczak K.M."/>
            <person name="Andrzejewski T.M."/>
            <person name="Davidsen T.M."/>
            <person name="Wayne K.J."/>
            <person name="Tettelin H."/>
            <person name="Glass J.I."/>
            <person name="Rusch D."/>
            <person name="Podicherti R."/>
            <person name="Tsui H.-C.T."/>
            <person name="Winkler M.E."/>
        </authorList>
    </citation>
    <scope>NUCLEOTIDE SEQUENCE</scope>
</reference>
<dbReference type="AlphaFoldDB" id="A0A382D038"/>
<accession>A0A382D038</accession>
<dbReference type="InterPro" id="IPR000086">
    <property type="entry name" value="NUDIX_hydrolase_dom"/>
</dbReference>
<evidence type="ECO:0000259" key="7">
    <source>
        <dbReference type="PROSITE" id="PS51462"/>
    </source>
</evidence>
<organism evidence="8">
    <name type="scientific">marine metagenome</name>
    <dbReference type="NCBI Taxonomy" id="408172"/>
    <lineage>
        <taxon>unclassified sequences</taxon>
        <taxon>metagenomes</taxon>
        <taxon>ecological metagenomes</taxon>
    </lineage>
</organism>
<comment type="cofactor">
    <cofactor evidence="2">
        <name>Mg(2+)</name>
        <dbReference type="ChEBI" id="CHEBI:18420"/>
    </cofactor>
</comment>
<keyword evidence="5" id="KW-0460">Magnesium</keyword>
<evidence type="ECO:0000313" key="8">
    <source>
        <dbReference type="EMBL" id="SVB31856.1"/>
    </source>
</evidence>
<evidence type="ECO:0000256" key="5">
    <source>
        <dbReference type="ARBA" id="ARBA00022842"/>
    </source>
</evidence>